<evidence type="ECO:0000313" key="5">
    <source>
        <dbReference type="EMBL" id="MOY35040.1"/>
    </source>
</evidence>
<organism evidence="5">
    <name type="scientific">Ixodes scapularis</name>
    <name type="common">Black-legged tick</name>
    <name type="synonym">Deer tick</name>
    <dbReference type="NCBI Taxonomy" id="6945"/>
    <lineage>
        <taxon>Eukaryota</taxon>
        <taxon>Metazoa</taxon>
        <taxon>Ecdysozoa</taxon>
        <taxon>Arthropoda</taxon>
        <taxon>Chelicerata</taxon>
        <taxon>Arachnida</taxon>
        <taxon>Acari</taxon>
        <taxon>Parasitiformes</taxon>
        <taxon>Ixodida</taxon>
        <taxon>Ixodoidea</taxon>
        <taxon>Ixodidae</taxon>
        <taxon>Ixodinae</taxon>
        <taxon>Ixodes</taxon>
    </lineage>
</organism>
<dbReference type="Gene3D" id="1.25.40.10">
    <property type="entry name" value="Tetratricopeptide repeat domain"/>
    <property type="match status" value="1"/>
</dbReference>
<dbReference type="OMA" id="YKQRYVG"/>
<dbReference type="InterPro" id="IPR015943">
    <property type="entry name" value="WD40/YVTN_repeat-like_dom_sf"/>
</dbReference>
<dbReference type="SMART" id="SM00320">
    <property type="entry name" value="WD40"/>
    <property type="match status" value="7"/>
</dbReference>
<evidence type="ECO:0000256" key="3">
    <source>
        <dbReference type="PROSITE-ProRule" id="PRU00221"/>
    </source>
</evidence>
<feature type="repeat" description="WD" evidence="3">
    <location>
        <begin position="91"/>
        <end position="134"/>
    </location>
</feature>
<sequence>MAQHYKSERRVVKLLNERQSKDKCFAHVQRKLQVTDDLVARLGLEAELEGHTGCVNCLEWNQRGEILASGSDDVQIILWDPFRHRRLHTVQSGHHGNVFSVKFLPYSGDSMMVSGAADFKIRVHDVQAKETTMVCSCHTSRVKRLATAASVPFVFWSAAEDGVILQFDYRTAHQCSSESGNVLVNLGYHLGRNVEAKCIAVNQLQPHLLAVGANDSYIRLYDRRMISTTKLWRQTNASRSETDGDNLPPGCVTYFAAGHLPLKYPRKRFRTLASTYVAFSPDGSELLANLGGEQIYLFNINQPRQPKSFDLQDFSSLHTNGMCKSLSENSSPANGFSAHKNGMSNGVVSNGMKPNGVVPPTEASKGVSSCAKWGPMSSKPLPPRVEAIKCKANEKFGKQKYTLAINLYNKAIQMVSDSAVLYCNRAAAFMKRAWDGDMYAALRDCHVSLQLEAGYVKAHLRLARCLYELRWTNEAIDCLQAFKLRFPDYATGQACQALERDIKRAIFSRSEIAFADFEEGSRSESQSSNGSANSSPKHKRQPQISEQEKTWRSLAYDYELRYCGHCNTTTDIKEANFFGSAGQYVVAGSDDGSFFVWDKQSTNLVRVMRGDDSIVNCLQPHPSTCLLATSGIDPVVRLWSPKPEDGSKEDREVVDSEDAAVANQRRMNADPLEVMLMNMGYRVPGLLESDEAEVDGRGAEANIVSCRPS</sequence>
<dbReference type="InterPro" id="IPR036322">
    <property type="entry name" value="WD40_repeat_dom_sf"/>
</dbReference>
<name>A0A4D5RD28_IXOSC</name>
<feature type="repeat" description="WD" evidence="3">
    <location>
        <begin position="578"/>
        <end position="607"/>
    </location>
</feature>
<dbReference type="KEGG" id="isc:8053549"/>
<dbReference type="VEuPathDB" id="VectorBase:ISCP_015701"/>
<dbReference type="VEuPathDB" id="VectorBase:ISCI015563"/>
<dbReference type="InterPro" id="IPR019734">
    <property type="entry name" value="TPR_rpt"/>
</dbReference>
<dbReference type="InterPro" id="IPR011990">
    <property type="entry name" value="TPR-like_helical_dom_sf"/>
</dbReference>
<dbReference type="RefSeq" id="XP_029848943.1">
    <property type="nucleotide sequence ID" value="XM_029993083.3"/>
</dbReference>
<dbReference type="PANTHER" id="PTHR15574">
    <property type="entry name" value="WD REPEAT DOMAIN-CONTAINING FAMILY"/>
    <property type="match status" value="1"/>
</dbReference>
<dbReference type="Pfam" id="PF00400">
    <property type="entry name" value="WD40"/>
    <property type="match status" value="4"/>
</dbReference>
<evidence type="ECO:0000256" key="1">
    <source>
        <dbReference type="ARBA" id="ARBA00022574"/>
    </source>
</evidence>
<dbReference type="OrthoDB" id="4869960at2759"/>
<keyword evidence="2" id="KW-0677">Repeat</keyword>
<dbReference type="Gene3D" id="2.130.10.10">
    <property type="entry name" value="YVTN repeat-like/Quinoprotein amine dehydrogenase"/>
    <property type="match status" value="2"/>
</dbReference>
<reference evidence="5" key="1">
    <citation type="submission" date="2019-04" db="EMBL/GenBank/DDBJ databases">
        <title>An insight into the mialome of Ixodes scapularis.</title>
        <authorList>
            <person name="Ribeiro J.M."/>
            <person name="Mather T.N."/>
            <person name="Karim S."/>
        </authorList>
    </citation>
    <scope>NUCLEOTIDE SEQUENCE</scope>
</reference>
<feature type="non-terminal residue" evidence="5">
    <location>
        <position position="709"/>
    </location>
</feature>
<feature type="region of interest" description="Disordered" evidence="4">
    <location>
        <begin position="518"/>
        <end position="546"/>
    </location>
</feature>
<dbReference type="AlphaFoldDB" id="A0A4D5RD28"/>
<dbReference type="SUPFAM" id="SSF48452">
    <property type="entry name" value="TPR-like"/>
    <property type="match status" value="1"/>
</dbReference>
<dbReference type="InterPro" id="IPR045151">
    <property type="entry name" value="DCAF8"/>
</dbReference>
<feature type="repeat" description="WD" evidence="3">
    <location>
        <begin position="48"/>
        <end position="80"/>
    </location>
</feature>
<keyword evidence="1 3" id="KW-0853">WD repeat</keyword>
<dbReference type="SUPFAM" id="SSF50978">
    <property type="entry name" value="WD40 repeat-like"/>
    <property type="match status" value="1"/>
</dbReference>
<dbReference type="PROSITE" id="PS50294">
    <property type="entry name" value="WD_REPEATS_REGION"/>
    <property type="match status" value="1"/>
</dbReference>
<dbReference type="PROSITE" id="PS50082">
    <property type="entry name" value="WD_REPEATS_2"/>
    <property type="match status" value="4"/>
</dbReference>
<dbReference type="InterPro" id="IPR001680">
    <property type="entry name" value="WD40_rpt"/>
</dbReference>
<dbReference type="SMART" id="SM00028">
    <property type="entry name" value="TPR"/>
    <property type="match status" value="3"/>
</dbReference>
<feature type="compositionally biased region" description="Low complexity" evidence="4">
    <location>
        <begin position="523"/>
        <end position="535"/>
    </location>
</feature>
<proteinExistence type="predicted"/>
<dbReference type="VEuPathDB" id="VectorBase:ISCW015563"/>
<dbReference type="CTD" id="37073"/>
<dbReference type="EMBL" id="GHJT01001069">
    <property type="protein sequence ID" value="MOY35040.1"/>
    <property type="molecule type" value="Transcribed_RNA"/>
</dbReference>
<evidence type="ECO:0000256" key="2">
    <source>
        <dbReference type="ARBA" id="ARBA00022737"/>
    </source>
</evidence>
<evidence type="ECO:0000256" key="4">
    <source>
        <dbReference type="SAM" id="MobiDB-lite"/>
    </source>
</evidence>
<dbReference type="PANTHER" id="PTHR15574:SF40">
    <property type="entry name" value="WD AND TETRATRICOPEPTIDE REPEATS PROTEIN 1"/>
    <property type="match status" value="1"/>
</dbReference>
<dbReference type="GeneID" id="8053549"/>
<feature type="repeat" description="WD" evidence="3">
    <location>
        <begin position="608"/>
        <end position="640"/>
    </location>
</feature>
<protein>
    <submittedName>
        <fullName evidence="5">Putative wd40 repeat protein</fullName>
    </submittedName>
</protein>
<accession>A0A4D5RD28</accession>